<dbReference type="EMBL" id="VZAD01000077">
    <property type="protein sequence ID" value="MQP12396.1"/>
    <property type="molecule type" value="Genomic_DNA"/>
</dbReference>
<dbReference type="AlphaFoldDB" id="A0A6A7WDD8"/>
<sequence>MHRPRYSLFSTLSKLLFGTVNKELLIFLFFLALSGIFWLMMTLNETYEKELCVPVRLTDVPRNVVVTGDLPDTVRITVRDKGFTLVTYEYGHVLRPLSFKFSAYADEDKGKGVVPLTDVQRQLQAQLYGSSKLLSVKPGEYDFYFTYGASKQVPVVFKGKVTASKSYYLAHTDFLPAEVTVYANKDQLDKVNYVEIEPFNMRNLQDTIHTTVRLRKIRGLKMVPGTVRLSVYPDVLTEETIDVPITAINMPEGFVLRTFPSKVTVRFTIGASLFRTIRPDMFKVVVDYNELSQNPSDKCTLQLIGVPHSVSKARLDFQRVDYLLEQQVE</sequence>
<gene>
    <name evidence="2" type="ORF">F7D20_10625</name>
</gene>
<protein>
    <submittedName>
        <fullName evidence="2">YbbR-like domain-containing protein</fullName>
    </submittedName>
</protein>
<evidence type="ECO:0000313" key="2">
    <source>
        <dbReference type="EMBL" id="MQP12396.1"/>
    </source>
</evidence>
<keyword evidence="1" id="KW-1133">Transmembrane helix</keyword>
<comment type="caution">
    <text evidence="2">The sequence shown here is derived from an EMBL/GenBank/DDBJ whole genome shotgun (WGS) entry which is preliminary data.</text>
</comment>
<accession>A0A6A7WDD8</accession>
<dbReference type="RefSeq" id="WP_158464008.1">
    <property type="nucleotide sequence ID" value="NZ_JAHOER010000065.1"/>
</dbReference>
<dbReference type="PANTHER" id="PTHR37804">
    <property type="entry name" value="CDAA REGULATORY PROTEIN CDAR"/>
    <property type="match status" value="1"/>
</dbReference>
<dbReference type="InterPro" id="IPR012505">
    <property type="entry name" value="YbbR"/>
</dbReference>
<keyword evidence="1" id="KW-0812">Transmembrane</keyword>
<evidence type="ECO:0000256" key="1">
    <source>
        <dbReference type="SAM" id="Phobius"/>
    </source>
</evidence>
<feature type="transmembrane region" description="Helical" evidence="1">
    <location>
        <begin position="24"/>
        <end position="43"/>
    </location>
</feature>
<dbReference type="OrthoDB" id="1115707at2"/>
<keyword evidence="3" id="KW-1185">Reference proteome</keyword>
<dbReference type="Pfam" id="PF07949">
    <property type="entry name" value="YbbR"/>
    <property type="match status" value="1"/>
</dbReference>
<evidence type="ECO:0000313" key="3">
    <source>
        <dbReference type="Proteomes" id="UP000384372"/>
    </source>
</evidence>
<dbReference type="PANTHER" id="PTHR37804:SF1">
    <property type="entry name" value="CDAA REGULATORY PROTEIN CDAR"/>
    <property type="match status" value="1"/>
</dbReference>
<dbReference type="InterPro" id="IPR053154">
    <property type="entry name" value="c-di-AMP_regulator"/>
</dbReference>
<dbReference type="Gene3D" id="2.170.120.30">
    <property type="match status" value="1"/>
</dbReference>
<name>A0A6A7WDD8_9BACT</name>
<organism evidence="2 3">
    <name type="scientific">Segatella copri</name>
    <dbReference type="NCBI Taxonomy" id="165179"/>
    <lineage>
        <taxon>Bacteria</taxon>
        <taxon>Pseudomonadati</taxon>
        <taxon>Bacteroidota</taxon>
        <taxon>Bacteroidia</taxon>
        <taxon>Bacteroidales</taxon>
        <taxon>Prevotellaceae</taxon>
        <taxon>Segatella</taxon>
    </lineage>
</organism>
<dbReference type="Proteomes" id="UP000384372">
    <property type="component" value="Unassembled WGS sequence"/>
</dbReference>
<dbReference type="Gene3D" id="2.170.120.40">
    <property type="entry name" value="YbbR-like domain"/>
    <property type="match status" value="1"/>
</dbReference>
<proteinExistence type="predicted"/>
<keyword evidence="1" id="KW-0472">Membrane</keyword>
<reference evidence="2 3" key="1">
    <citation type="submission" date="2019-09" db="EMBL/GenBank/DDBJ databases">
        <title>Distinct polysaccharide growth profiles of human intestinal Prevotella copri isolates.</title>
        <authorList>
            <person name="Fehlner-Peach H."/>
            <person name="Magnabosco C."/>
            <person name="Raghavan V."/>
            <person name="Scher J.U."/>
            <person name="Tett A."/>
            <person name="Cox L.M."/>
            <person name="Gottsegen C."/>
            <person name="Watters A."/>
            <person name="Wiltshire- Gordon J.D."/>
            <person name="Segata N."/>
            <person name="Bonneau R."/>
            <person name="Littman D.R."/>
        </authorList>
    </citation>
    <scope>NUCLEOTIDE SEQUENCE [LARGE SCALE GENOMIC DNA]</scope>
    <source>
        <strain evidence="3">iAQ1173</strain>
    </source>
</reference>